<dbReference type="Pfam" id="PF17917">
    <property type="entry name" value="RT_RNaseH"/>
    <property type="match status" value="1"/>
</dbReference>
<dbReference type="SUPFAM" id="SSF56672">
    <property type="entry name" value="DNA/RNA polymerases"/>
    <property type="match status" value="1"/>
</dbReference>
<dbReference type="PANTHER" id="PTHR37984:SF5">
    <property type="entry name" value="PROTEIN NYNRIN-LIKE"/>
    <property type="match status" value="1"/>
</dbReference>
<evidence type="ECO:0000256" key="1">
    <source>
        <dbReference type="ARBA" id="ARBA00022679"/>
    </source>
</evidence>
<feature type="compositionally biased region" description="Basic and acidic residues" evidence="7">
    <location>
        <begin position="950"/>
        <end position="961"/>
    </location>
</feature>
<keyword evidence="1" id="KW-0808">Transferase</keyword>
<comment type="caution">
    <text evidence="9">The sequence shown here is derived from an EMBL/GenBank/DDBJ whole genome shotgun (WGS) entry which is preliminary data.</text>
</comment>
<dbReference type="GO" id="GO:0003964">
    <property type="term" value="F:RNA-directed DNA polymerase activity"/>
    <property type="evidence" value="ECO:0007669"/>
    <property type="project" value="UniProtKB-KW"/>
</dbReference>
<feature type="compositionally biased region" description="Basic residues" evidence="7">
    <location>
        <begin position="1707"/>
        <end position="1717"/>
    </location>
</feature>
<evidence type="ECO:0000256" key="3">
    <source>
        <dbReference type="ARBA" id="ARBA00022722"/>
    </source>
</evidence>
<feature type="region of interest" description="Disordered" evidence="7">
    <location>
        <begin position="1121"/>
        <end position="1184"/>
    </location>
</feature>
<organism evidence="9 10">
    <name type="scientific">Chara braunii</name>
    <name type="common">Braun's stonewort</name>
    <dbReference type="NCBI Taxonomy" id="69332"/>
    <lineage>
        <taxon>Eukaryota</taxon>
        <taxon>Viridiplantae</taxon>
        <taxon>Streptophyta</taxon>
        <taxon>Charophyceae</taxon>
        <taxon>Charales</taxon>
        <taxon>Characeae</taxon>
        <taxon>Chara</taxon>
    </lineage>
</organism>
<dbReference type="OrthoDB" id="542221at2759"/>
<keyword evidence="2" id="KW-0548">Nucleotidyltransferase</keyword>
<keyword evidence="3" id="KW-0540">Nuclease</keyword>
<name>A0A388KKM6_CHABU</name>
<dbReference type="Proteomes" id="UP000265515">
    <property type="component" value="Unassembled WGS sequence"/>
</dbReference>
<keyword evidence="4" id="KW-0255">Endonuclease</keyword>
<evidence type="ECO:0000256" key="2">
    <source>
        <dbReference type="ARBA" id="ARBA00022695"/>
    </source>
</evidence>
<feature type="compositionally biased region" description="Gly residues" evidence="7">
    <location>
        <begin position="1322"/>
        <end position="1336"/>
    </location>
</feature>
<evidence type="ECO:0000256" key="4">
    <source>
        <dbReference type="ARBA" id="ARBA00022759"/>
    </source>
</evidence>
<feature type="compositionally biased region" description="Basic and acidic residues" evidence="7">
    <location>
        <begin position="1169"/>
        <end position="1181"/>
    </location>
</feature>
<feature type="region of interest" description="Disordered" evidence="7">
    <location>
        <begin position="580"/>
        <end position="636"/>
    </location>
</feature>
<dbReference type="Pfam" id="PF13837">
    <property type="entry name" value="Myb_DNA-bind_4"/>
    <property type="match status" value="1"/>
</dbReference>
<feature type="compositionally biased region" description="Acidic residues" evidence="7">
    <location>
        <begin position="580"/>
        <end position="629"/>
    </location>
</feature>
<evidence type="ECO:0000256" key="5">
    <source>
        <dbReference type="ARBA" id="ARBA00022801"/>
    </source>
</evidence>
<keyword evidence="5" id="KW-0378">Hydrolase</keyword>
<protein>
    <recommendedName>
        <fullName evidence="8">Reverse transcriptase domain-containing protein</fullName>
    </recommendedName>
</protein>
<proteinExistence type="predicted"/>
<dbReference type="InterPro" id="IPR000477">
    <property type="entry name" value="RT_dom"/>
</dbReference>
<dbReference type="InterPro" id="IPR043502">
    <property type="entry name" value="DNA/RNA_pol_sf"/>
</dbReference>
<evidence type="ECO:0000313" key="10">
    <source>
        <dbReference type="Proteomes" id="UP000265515"/>
    </source>
</evidence>
<dbReference type="Gene3D" id="3.10.10.10">
    <property type="entry name" value="HIV Type 1 Reverse Transcriptase, subunit A, domain 1"/>
    <property type="match status" value="1"/>
</dbReference>
<keyword evidence="10" id="KW-1185">Reference proteome</keyword>
<dbReference type="InterPro" id="IPR043128">
    <property type="entry name" value="Rev_trsase/Diguanyl_cyclase"/>
</dbReference>
<reference evidence="9 10" key="1">
    <citation type="journal article" date="2018" name="Cell">
        <title>The Chara Genome: Secondary Complexity and Implications for Plant Terrestrialization.</title>
        <authorList>
            <person name="Nishiyama T."/>
            <person name="Sakayama H."/>
            <person name="Vries J.D."/>
            <person name="Buschmann H."/>
            <person name="Saint-Marcoux D."/>
            <person name="Ullrich K.K."/>
            <person name="Haas F.B."/>
            <person name="Vanderstraeten L."/>
            <person name="Becker D."/>
            <person name="Lang D."/>
            <person name="Vosolsobe S."/>
            <person name="Rombauts S."/>
            <person name="Wilhelmsson P.K.I."/>
            <person name="Janitza P."/>
            <person name="Kern R."/>
            <person name="Heyl A."/>
            <person name="Rumpler F."/>
            <person name="Villalobos L.I.A.C."/>
            <person name="Clay J.M."/>
            <person name="Skokan R."/>
            <person name="Toyoda A."/>
            <person name="Suzuki Y."/>
            <person name="Kagoshima H."/>
            <person name="Schijlen E."/>
            <person name="Tajeshwar N."/>
            <person name="Catarino B."/>
            <person name="Hetherington A.J."/>
            <person name="Saltykova A."/>
            <person name="Bonnot C."/>
            <person name="Breuninger H."/>
            <person name="Symeonidi A."/>
            <person name="Radhakrishnan G.V."/>
            <person name="Van Nieuwerburgh F."/>
            <person name="Deforce D."/>
            <person name="Chang C."/>
            <person name="Karol K.G."/>
            <person name="Hedrich R."/>
            <person name="Ulvskov P."/>
            <person name="Glockner G."/>
            <person name="Delwiche C.F."/>
            <person name="Petrasek J."/>
            <person name="Van de Peer Y."/>
            <person name="Friml J."/>
            <person name="Beilby M."/>
            <person name="Dolan L."/>
            <person name="Kohara Y."/>
            <person name="Sugano S."/>
            <person name="Fujiyama A."/>
            <person name="Delaux P.-M."/>
            <person name="Quint M."/>
            <person name="TheiBen G."/>
            <person name="Hagemann M."/>
            <person name="Harholt J."/>
            <person name="Dunand C."/>
            <person name="Zachgo S."/>
            <person name="Langdale J."/>
            <person name="Maumus F."/>
            <person name="Straeten D.V.D."/>
            <person name="Gould S.B."/>
            <person name="Rensing S.A."/>
        </authorList>
    </citation>
    <scope>NUCLEOTIDE SEQUENCE [LARGE SCALE GENOMIC DNA]</scope>
    <source>
        <strain evidence="9 10">S276</strain>
    </source>
</reference>
<evidence type="ECO:0000256" key="7">
    <source>
        <dbReference type="SAM" id="MobiDB-lite"/>
    </source>
</evidence>
<evidence type="ECO:0000313" key="9">
    <source>
        <dbReference type="EMBL" id="GBG70604.1"/>
    </source>
</evidence>
<feature type="compositionally biased region" description="Acidic residues" evidence="7">
    <location>
        <begin position="962"/>
        <end position="1001"/>
    </location>
</feature>
<feature type="domain" description="Reverse transcriptase" evidence="8">
    <location>
        <begin position="77"/>
        <end position="266"/>
    </location>
</feature>
<feature type="compositionally biased region" description="Basic and acidic residues" evidence="7">
    <location>
        <begin position="1695"/>
        <end position="1706"/>
    </location>
</feature>
<feature type="region of interest" description="Disordered" evidence="7">
    <location>
        <begin position="920"/>
        <end position="1014"/>
    </location>
</feature>
<evidence type="ECO:0000259" key="8">
    <source>
        <dbReference type="PROSITE" id="PS50878"/>
    </source>
</evidence>
<evidence type="ECO:0000256" key="6">
    <source>
        <dbReference type="ARBA" id="ARBA00022918"/>
    </source>
</evidence>
<feature type="compositionally biased region" description="Acidic residues" evidence="7">
    <location>
        <begin position="1121"/>
        <end position="1139"/>
    </location>
</feature>
<dbReference type="GO" id="GO:0004519">
    <property type="term" value="F:endonuclease activity"/>
    <property type="evidence" value="ECO:0007669"/>
    <property type="project" value="UniProtKB-KW"/>
</dbReference>
<dbReference type="GO" id="GO:0016787">
    <property type="term" value="F:hydrolase activity"/>
    <property type="evidence" value="ECO:0007669"/>
    <property type="project" value="UniProtKB-KW"/>
</dbReference>
<dbReference type="PROSITE" id="PS50878">
    <property type="entry name" value="RT_POL"/>
    <property type="match status" value="1"/>
</dbReference>
<gene>
    <name evidence="9" type="ORF">CBR_g6730</name>
</gene>
<accession>A0A388KKM6</accession>
<feature type="region of interest" description="Disordered" evidence="7">
    <location>
        <begin position="1830"/>
        <end position="1876"/>
    </location>
</feature>
<dbReference type="Gene3D" id="3.30.70.270">
    <property type="match status" value="2"/>
</dbReference>
<dbReference type="CDD" id="cd01647">
    <property type="entry name" value="RT_LTR"/>
    <property type="match status" value="1"/>
</dbReference>
<dbReference type="InterPro" id="IPR044822">
    <property type="entry name" value="Myb_DNA-bind_4"/>
</dbReference>
<dbReference type="FunFam" id="3.30.70.270:FF:000020">
    <property type="entry name" value="Transposon Tf2-6 polyprotein-like Protein"/>
    <property type="match status" value="1"/>
</dbReference>
<dbReference type="Gene3D" id="1.10.10.60">
    <property type="entry name" value="Homeodomain-like"/>
    <property type="match status" value="1"/>
</dbReference>
<dbReference type="Pfam" id="PF00078">
    <property type="entry name" value="RVT_1"/>
    <property type="match status" value="1"/>
</dbReference>
<dbReference type="Gramene" id="GBG70604">
    <property type="protein sequence ID" value="GBG70604"/>
    <property type="gene ID" value="CBR_g6730"/>
</dbReference>
<keyword evidence="6" id="KW-0695">RNA-directed DNA polymerase</keyword>
<feature type="region of interest" description="Disordered" evidence="7">
    <location>
        <begin position="650"/>
        <end position="697"/>
    </location>
</feature>
<dbReference type="CDD" id="cd09274">
    <property type="entry name" value="RNase_HI_RT_Ty3"/>
    <property type="match status" value="1"/>
</dbReference>
<feature type="region of interest" description="Disordered" evidence="7">
    <location>
        <begin position="1689"/>
        <end position="1733"/>
    </location>
</feature>
<sequence length="1916" mass="214483">MANVAFRSGKVHALGDVVVLDVNTYDVLFGLPALVALRANLDFERRSVILRNTGGKPYVIPMRLTLRTSVKRIREFEANGWIEPATGPWSFPVVLVPKKNGSVRICIDYRKLNDITIKDVYPLPRIDDLLDVIGCANYFSKFDIRHGFHHILMKEEDRPKTAFVLFEGTWQWVRCPMGICNAPATFQRAMNVTFQNFVNKTRLTQGMINFCVIVYMDDILVYSDTFRGHAQHIEWTLGALRDAGFKIALEKSEFFLLEISFFGDVVTRGGLRPDSRKVAAVKEAPVPTSLAQVRAFLGLASYYRRFIKGFTAIARPLKNLLRKEQPLHWDDECDQAFGALKDALVTAPILIRPDPSRQFILITDWQPEAISGILAQKGNDGKEHIIEYASWTVPDERRNDSAPQGECYAVVWGIQHFHPYLYGQKFLLVTDHEPLLALKKLTNYTGMIGRWAVWLQEYEFDIVHRKTERHRNADGLTRLHRPVHPGCRRLLTQELTVPIAQLADDLDVNIVSQVDPRLVPHVTSRTLSPYLQWSACVEGFPSRIPPSRLDYLDPRDIVDPAFYRPPYMDELEEIIREELAEESSKEEEESLNEDEGEPAQQQEGDEEELLQTESEEEAEEEDNEQGSGDDNDKEHADEDPQLEIAPVADLPISNDPTLDPEPPQPDDGHVAQMAGPSARRPPSPPRCRRRSSSPSASLSLATHEFGLKIATRTVPWQDICDGITLEGRVAIQEEDAQMMATVFSWRSDHLFSSAPPPDVAKQARMKQIDVRIWDQLFELHVPQYVPDEIHRLILDILTEYQGAISVTDTDIGLSLVRRTGVEGDLLGFLFGSVRPNHRQPITQELTVPLAQLADDLPLEIVSQSDNSPVLHVLACTLTPYLRWSACLEAPGSSRNPPSQRGYLDPHEIVDLAFFQDRTASENEEVEIEAEEESSEEEEEAEEEADEEETPKEGSYSEHSEGEQSEEEKEEEEEEQDGEEEEEEDQEELEESEWEGFEEEVRDEAWAQAQAQKREEIPAGKRQLEFASVAGHEMTILLNRFVKVVVIGMSRRRSSEEESVRVNVRSGCACHLRREADPALLLDASGRRICVREGLHQRGTETITRGVQRLHVDEGDEAAVEEAQGCDDVDGDDDCNSDDLPDIRPLGRKVTNGGASVKKGPATKTRRSKKMDDDTGRSDGEGGRNFWSVGDTTALVKAKRDQDLYIASMGTSFARMKTREWKWEDVRARLQTMGVTREVVDCGKKWDNLMQQFKKVHKFQNLSGGKDYFKLASKARRSEGFNFVTDRSVYDEIEAMTKGDHTIHQKNLADTRAAGEVQMPAGAGAGGDTMASEGGGEAADEGQGSTKDSTFSAGSGGGYRKRKNIQQQTFEAVVEVMDKHGALMASTMDSASKRQCSMMLRQCEILESEVEVQRKHYAAADEANRMIGVEGSAGASRKVGVATDEGRVHEGGLESCCHTYHCPRRRQAKNRGRGLSVCSMLLMRLRLLQHKGRPLAASPALKVGAHRAQRRHPCGTPYAFSRRRTAQRSRGRPFLRSPARLGLLQCRRRSSLWILSLSFSPRILLATDPYRPFGGPASFTREDLLLEAEQCPQGSSPSRVRIDVELVCVARAGPSLFVAADLSRHAGVRRRLCRLLLAANQSRRCRPSTSVHVDALLPRAAKALVRRRCEGRCSHRWPLTKAGNMFARGGARGKKRENITADTQGRERGRRHVPKAKRLRSEEASASLPLRRGRSWAAANEEEDNDVFTTEEEAAEDNVFAPRGSNLQRSSDQSCARRLLTPPPEAQQVHAHNTPKAKEVVVDVGGEDDEPLESRRQRNVIQGATATTVRIRGATEERPPQGGLPSRRPSPVRATRLQRETPWNAGEGRGPARSARGEWGADRWCSHGVFGQCCCRGEGERGAPCCGAEGDARLQQG</sequence>
<dbReference type="EMBL" id="BFEA01000133">
    <property type="protein sequence ID" value="GBG70604.1"/>
    <property type="molecule type" value="Genomic_DNA"/>
</dbReference>
<feature type="compositionally biased region" description="Acidic residues" evidence="7">
    <location>
        <begin position="921"/>
        <end position="949"/>
    </location>
</feature>
<dbReference type="PANTHER" id="PTHR37984">
    <property type="entry name" value="PROTEIN CBG26694"/>
    <property type="match status" value="1"/>
</dbReference>
<dbReference type="InterPro" id="IPR050951">
    <property type="entry name" value="Retrovirus_Pol_polyprotein"/>
</dbReference>
<feature type="region of interest" description="Disordered" evidence="7">
    <location>
        <begin position="1320"/>
        <end position="1362"/>
    </location>
</feature>
<dbReference type="InterPro" id="IPR041373">
    <property type="entry name" value="RT_RNaseH"/>
</dbReference>